<name>A0A6H2A2C6_9ZZZZ</name>
<organism evidence="1">
    <name type="scientific">viral metagenome</name>
    <dbReference type="NCBI Taxonomy" id="1070528"/>
    <lineage>
        <taxon>unclassified sequences</taxon>
        <taxon>metagenomes</taxon>
        <taxon>organismal metagenomes</taxon>
    </lineage>
</organism>
<sequence length="93" mass="11219">MYCPLNFDICDDICRLNFEEKCHWFFPARPLSEILTPEERLDRLEKKQTLHPKPVYRDEVNQLKGLLTHLHNEVHTLMEEKEAPVKPKRKSKY</sequence>
<protein>
    <submittedName>
        <fullName evidence="1">Uncharacterized protein</fullName>
    </submittedName>
</protein>
<dbReference type="AlphaFoldDB" id="A0A6H2A2C6"/>
<accession>A0A6H2A2C6</accession>
<dbReference type="EMBL" id="MT144498">
    <property type="protein sequence ID" value="QJA54343.1"/>
    <property type="molecule type" value="Genomic_DNA"/>
</dbReference>
<evidence type="ECO:0000313" key="1">
    <source>
        <dbReference type="EMBL" id="QJA54343.1"/>
    </source>
</evidence>
<proteinExistence type="predicted"/>
<reference evidence="1" key="1">
    <citation type="submission" date="2020-03" db="EMBL/GenBank/DDBJ databases">
        <title>The deep terrestrial virosphere.</title>
        <authorList>
            <person name="Holmfeldt K."/>
            <person name="Nilsson E."/>
            <person name="Simone D."/>
            <person name="Lopez-Fernandez M."/>
            <person name="Wu X."/>
            <person name="de Brujin I."/>
            <person name="Lundin D."/>
            <person name="Andersson A."/>
            <person name="Bertilsson S."/>
            <person name="Dopson M."/>
        </authorList>
    </citation>
    <scope>NUCLEOTIDE SEQUENCE</scope>
    <source>
        <strain evidence="1">TM448A04631</strain>
    </source>
</reference>
<gene>
    <name evidence="1" type="ORF">TM448A04631_0005</name>
</gene>